<dbReference type="SUPFAM" id="SSF46689">
    <property type="entry name" value="Homeodomain-like"/>
    <property type="match status" value="1"/>
</dbReference>
<gene>
    <name evidence="6" type="ORF">ACFOOQ_22350</name>
</gene>
<dbReference type="InterPro" id="IPR009057">
    <property type="entry name" value="Homeodomain-like_sf"/>
</dbReference>
<dbReference type="PANTHER" id="PTHR47506">
    <property type="entry name" value="TRANSCRIPTIONAL REGULATORY PROTEIN"/>
    <property type="match status" value="1"/>
</dbReference>
<evidence type="ECO:0000313" key="6">
    <source>
        <dbReference type="EMBL" id="MFC3678303.1"/>
    </source>
</evidence>
<keyword evidence="1" id="KW-0805">Transcription regulation</keyword>
<dbReference type="EMBL" id="JBHRYJ010000008">
    <property type="protein sequence ID" value="MFC3678303.1"/>
    <property type="molecule type" value="Genomic_DNA"/>
</dbReference>
<dbReference type="PRINTS" id="PR00455">
    <property type="entry name" value="HTHTETR"/>
</dbReference>
<dbReference type="Proteomes" id="UP001595711">
    <property type="component" value="Unassembled WGS sequence"/>
</dbReference>
<comment type="caution">
    <text evidence="6">The sequence shown here is derived from an EMBL/GenBank/DDBJ whole genome shotgun (WGS) entry which is preliminary data.</text>
</comment>
<dbReference type="InterPro" id="IPR011075">
    <property type="entry name" value="TetR_C"/>
</dbReference>
<feature type="domain" description="HTH tetR-type" evidence="5">
    <location>
        <begin position="6"/>
        <end position="66"/>
    </location>
</feature>
<dbReference type="InterPro" id="IPR001647">
    <property type="entry name" value="HTH_TetR"/>
</dbReference>
<dbReference type="RefSeq" id="WP_379729927.1">
    <property type="nucleotide sequence ID" value="NZ_JBHRYJ010000008.1"/>
</dbReference>
<evidence type="ECO:0000313" key="7">
    <source>
        <dbReference type="Proteomes" id="UP001595711"/>
    </source>
</evidence>
<keyword evidence="7" id="KW-1185">Reference proteome</keyword>
<dbReference type="PROSITE" id="PS50977">
    <property type="entry name" value="HTH_TETR_2"/>
    <property type="match status" value="1"/>
</dbReference>
<reference evidence="7" key="1">
    <citation type="journal article" date="2019" name="Int. J. Syst. Evol. Microbiol.">
        <title>The Global Catalogue of Microorganisms (GCM) 10K type strain sequencing project: providing services to taxonomists for standard genome sequencing and annotation.</title>
        <authorList>
            <consortium name="The Broad Institute Genomics Platform"/>
            <consortium name="The Broad Institute Genome Sequencing Center for Infectious Disease"/>
            <person name="Wu L."/>
            <person name="Ma J."/>
        </authorList>
    </citation>
    <scope>NUCLEOTIDE SEQUENCE [LARGE SCALE GENOMIC DNA]</scope>
    <source>
        <strain evidence="7">KCTC 42182</strain>
    </source>
</reference>
<dbReference type="InterPro" id="IPR036271">
    <property type="entry name" value="Tet_transcr_reg_TetR-rel_C_sf"/>
</dbReference>
<keyword evidence="2 4" id="KW-0238">DNA-binding</keyword>
<proteinExistence type="predicted"/>
<dbReference type="Gene3D" id="1.10.10.60">
    <property type="entry name" value="Homeodomain-like"/>
    <property type="match status" value="1"/>
</dbReference>
<organism evidence="6 7">
    <name type="scientific">Ferrovibrio xuzhouensis</name>
    <dbReference type="NCBI Taxonomy" id="1576914"/>
    <lineage>
        <taxon>Bacteria</taxon>
        <taxon>Pseudomonadati</taxon>
        <taxon>Pseudomonadota</taxon>
        <taxon>Alphaproteobacteria</taxon>
        <taxon>Rhodospirillales</taxon>
        <taxon>Rhodospirillaceae</taxon>
        <taxon>Ferrovibrio</taxon>
    </lineage>
</organism>
<dbReference type="InterPro" id="IPR023772">
    <property type="entry name" value="DNA-bd_HTH_TetR-type_CS"/>
</dbReference>
<evidence type="ECO:0000256" key="3">
    <source>
        <dbReference type="ARBA" id="ARBA00023163"/>
    </source>
</evidence>
<dbReference type="Gene3D" id="1.10.357.10">
    <property type="entry name" value="Tetracycline Repressor, domain 2"/>
    <property type="match status" value="1"/>
</dbReference>
<evidence type="ECO:0000259" key="5">
    <source>
        <dbReference type="PROSITE" id="PS50977"/>
    </source>
</evidence>
<evidence type="ECO:0000256" key="4">
    <source>
        <dbReference type="PROSITE-ProRule" id="PRU00335"/>
    </source>
</evidence>
<dbReference type="PANTHER" id="PTHR47506:SF1">
    <property type="entry name" value="HTH-TYPE TRANSCRIPTIONAL REGULATOR YJDC"/>
    <property type="match status" value="1"/>
</dbReference>
<dbReference type="PROSITE" id="PS01081">
    <property type="entry name" value="HTH_TETR_1"/>
    <property type="match status" value="1"/>
</dbReference>
<keyword evidence="3" id="KW-0804">Transcription</keyword>
<evidence type="ECO:0000256" key="2">
    <source>
        <dbReference type="ARBA" id="ARBA00023125"/>
    </source>
</evidence>
<name>A0ABV7VLB5_9PROT</name>
<dbReference type="SUPFAM" id="SSF48498">
    <property type="entry name" value="Tetracyclin repressor-like, C-terminal domain"/>
    <property type="match status" value="1"/>
</dbReference>
<dbReference type="Pfam" id="PF00440">
    <property type="entry name" value="TetR_N"/>
    <property type="match status" value="1"/>
</dbReference>
<dbReference type="Pfam" id="PF16925">
    <property type="entry name" value="TetR_C_13"/>
    <property type="match status" value="1"/>
</dbReference>
<evidence type="ECO:0000256" key="1">
    <source>
        <dbReference type="ARBA" id="ARBA00023015"/>
    </source>
</evidence>
<protein>
    <submittedName>
        <fullName evidence="6">TetR/AcrR family transcriptional regulator</fullName>
    </submittedName>
</protein>
<sequence>MARPREFDETAVLDAAVQCFWQHGYDGTSVRDLAEKTGITSASLYNAFGDKRGLYRRALDHYLAQSFGDRVGRFEGHLPPRQAITAFFEEIIDRSLKDTQRKGCMLVNSALEVAPHDPEFRRVVTGMLEQVEAFFRRCAEGGQRDGTITTAQSADDLAGLLLSVLLGIRVLARTRPERDLLHGLVRPIYDLLDSDTAARKVPLHS</sequence>
<accession>A0ABV7VLB5</accession>
<feature type="DNA-binding region" description="H-T-H motif" evidence="4">
    <location>
        <begin position="29"/>
        <end position="48"/>
    </location>
</feature>